<feature type="compositionally biased region" description="Polar residues" evidence="3">
    <location>
        <begin position="798"/>
        <end position="809"/>
    </location>
</feature>
<name>A0A1Y1V1X9_9FUNG</name>
<feature type="non-terminal residue" evidence="6">
    <location>
        <position position="1"/>
    </location>
</feature>
<feature type="domain" description="Serine/threonine-protein phosphatase 4 regulatory subunit 3-like central" evidence="4">
    <location>
        <begin position="99"/>
        <end position="600"/>
    </location>
</feature>
<feature type="compositionally biased region" description="Polar residues" evidence="3">
    <location>
        <begin position="878"/>
        <end position="894"/>
    </location>
</feature>
<keyword evidence="7" id="KW-1185">Reference proteome</keyword>
<feature type="domain" description="PP4R3 EVH1-like" evidence="5">
    <location>
        <begin position="2"/>
        <end position="69"/>
    </location>
</feature>
<dbReference type="GO" id="GO:0005654">
    <property type="term" value="C:nucleoplasm"/>
    <property type="evidence" value="ECO:0007669"/>
    <property type="project" value="TreeGrafter"/>
</dbReference>
<organism evidence="6 7">
    <name type="scientific">Piromyces finnis</name>
    <dbReference type="NCBI Taxonomy" id="1754191"/>
    <lineage>
        <taxon>Eukaryota</taxon>
        <taxon>Fungi</taxon>
        <taxon>Fungi incertae sedis</taxon>
        <taxon>Chytridiomycota</taxon>
        <taxon>Chytridiomycota incertae sedis</taxon>
        <taxon>Neocallimastigomycetes</taxon>
        <taxon>Neocallimastigales</taxon>
        <taxon>Neocallimastigaceae</taxon>
        <taxon>Piromyces</taxon>
    </lineage>
</organism>
<dbReference type="Gene3D" id="1.25.10.10">
    <property type="entry name" value="Leucine-rich Repeat Variant"/>
    <property type="match status" value="1"/>
</dbReference>
<feature type="compositionally biased region" description="Acidic residues" evidence="3">
    <location>
        <begin position="710"/>
        <end position="724"/>
    </location>
</feature>
<dbReference type="InterPro" id="IPR051137">
    <property type="entry name" value="PP4R3-like"/>
</dbReference>
<evidence type="ECO:0000313" key="7">
    <source>
        <dbReference type="Proteomes" id="UP000193719"/>
    </source>
</evidence>
<proteinExistence type="predicted"/>
<reference evidence="6 7" key="1">
    <citation type="submission" date="2016-08" db="EMBL/GenBank/DDBJ databases">
        <title>Genomes of anaerobic fungi encode conserved fungal cellulosomes for biomass hydrolysis.</title>
        <authorList>
            <consortium name="DOE Joint Genome Institute"/>
            <person name="Haitjema C.H."/>
            <person name="Gilmore S.P."/>
            <person name="Henske J.K."/>
            <person name="Solomon K.V."/>
            <person name="De Groot R."/>
            <person name="Kuo A."/>
            <person name="Mondo S.J."/>
            <person name="Salamov A.A."/>
            <person name="Labutti K."/>
            <person name="Zhao Z."/>
            <person name="Chiniquy J."/>
            <person name="Barry K."/>
            <person name="Brewer H.M."/>
            <person name="Purvine S.O."/>
            <person name="Wright A.T."/>
            <person name="Boxma B."/>
            <person name="Van Alen T."/>
            <person name="Hackstein J.H."/>
            <person name="Baker S.E."/>
            <person name="Grigoriev I.V."/>
            <person name="O'Malley M.A."/>
        </authorList>
    </citation>
    <scope>NUCLEOTIDE SEQUENCE [LARGE SCALE GENOMIC DNA]</scope>
    <source>
        <strain evidence="7">finn</strain>
    </source>
</reference>
<feature type="compositionally biased region" description="Basic and acidic residues" evidence="3">
    <location>
        <begin position="745"/>
        <end position="758"/>
    </location>
</feature>
<feature type="compositionally biased region" description="Basic and acidic residues" evidence="3">
    <location>
        <begin position="788"/>
        <end position="797"/>
    </location>
</feature>
<dbReference type="Proteomes" id="UP000193719">
    <property type="component" value="Unassembled WGS sequence"/>
</dbReference>
<dbReference type="Gene3D" id="2.30.29.30">
    <property type="entry name" value="Pleckstrin-homology domain (PH domain)/Phosphotyrosine-binding domain (PTB)"/>
    <property type="match status" value="1"/>
</dbReference>
<dbReference type="PANTHER" id="PTHR23318:SF0">
    <property type="entry name" value="SERINE_THREONINE-PROTEIN PHOSPHATASE 4 REGULATORY SUBUNIT 3"/>
    <property type="match status" value="1"/>
</dbReference>
<feature type="compositionally biased region" description="Polar residues" evidence="3">
    <location>
        <begin position="765"/>
        <end position="775"/>
    </location>
</feature>
<accession>A0A1Y1V1X9</accession>
<sequence length="973" mass="112739">NDIPALVVISEENQQQILYSRIYKEYIFRRQQETLILWTDQKNIELALSFQESAGCFEVWNEIAAIQKDLPPSGNVVNEDYYDSDFISLPEPTIANLEEIENTINQASRSICSKDQLINYVISEHYIDKLIPLLEDCEDLDSTEDLYRLSAIMKAIIYLNDNIIYHHILQDDIILGVVGMLERDRDFPNAKASYREYLSDKTRFKHVVSFNNPEIEAKIHQTYRAQYLKDVVLARTIDDPNYSSLNSIIFFNYVAIVNFIQTDKQFLKNLFDILNDKTNLIDKRKQVIMFLHELCSVTKGLQYVYRDLFYKSLTEYGLLSIVEEFAYHEDISIRLALISMLSNMLDHETALVRNYCINQMKKEGKPLIETIIDRFHSDSDSGIRSQYMDILRILLDTSTLDPNESITTTIQNKPEVDEFLDLFYEKYINLLVKPITELTEENLRINKRERKELFVTYEKNSTFFMICELLCFCIKNHNYRCKFFILKSTITEKICFLLKSNETYIRLSALRYFRACISMKDEFYNKHLIKNCVFKPIIQMLCETERRNNLPNSACLELFVFIRVENIKSLIVHIVSNYREILESLNYVNVFELLIARYEQYQDNTETVNTNDTTNNLPTTSTKVNDWGKADEEEEAYFNDDEDEDEDTLIDTEKNTEDSNKNKTEKNSNPKIALANSISGPSRGRIANPNAIVARFIRSTQPLASGLVDYPDDDEIIEEEGEEEKEIKSKSDTKNESTSTFISNDKSKEDEDKSKDNKTSNNDTAMTTNKYSLPNSRIRKIEFVSTNKNDKDDENKKSPSSPTKTNTDNIMKDDDKEMTVNNTINNRNNNKRSREEDDINDDDDEPLPTRKKINKEDDDELFLQSINRNKLKKEASKLSLNEKSPLNNKKITLNISPKLKHTDITSALNSSVSSSSPSPTPSPTSPIKKIDPNSMDEDEKDSNPTPESDKSKDSKTKVDIIIHPNIKNNLKKS</sequence>
<feature type="region of interest" description="Disordered" evidence="3">
    <location>
        <begin position="705"/>
        <end position="894"/>
    </location>
</feature>
<dbReference type="InterPro" id="IPR011993">
    <property type="entry name" value="PH-like_dom_sf"/>
</dbReference>
<protein>
    <submittedName>
        <fullName evidence="6">DUF625-domain-containing protein</fullName>
    </submittedName>
</protein>
<dbReference type="Pfam" id="PF04802">
    <property type="entry name" value="PP4R3"/>
    <property type="match status" value="1"/>
</dbReference>
<feature type="compositionally biased region" description="Acidic residues" evidence="3">
    <location>
        <begin position="631"/>
        <end position="650"/>
    </location>
</feature>
<keyword evidence="2" id="KW-0539">Nucleus</keyword>
<dbReference type="SUPFAM" id="SSF48371">
    <property type="entry name" value="ARM repeat"/>
    <property type="match status" value="1"/>
</dbReference>
<evidence type="ECO:0000259" key="5">
    <source>
        <dbReference type="Pfam" id="PF22972"/>
    </source>
</evidence>
<feature type="compositionally biased region" description="Low complexity" evidence="3">
    <location>
        <begin position="606"/>
        <end position="622"/>
    </location>
</feature>
<feature type="region of interest" description="Disordered" evidence="3">
    <location>
        <begin position="606"/>
        <end position="684"/>
    </location>
</feature>
<evidence type="ECO:0000313" key="6">
    <source>
        <dbReference type="EMBL" id="ORX45214.1"/>
    </source>
</evidence>
<feature type="compositionally biased region" description="Acidic residues" evidence="3">
    <location>
        <begin position="836"/>
        <end position="846"/>
    </location>
</feature>
<feature type="region of interest" description="Disordered" evidence="3">
    <location>
        <begin position="906"/>
        <end position="973"/>
    </location>
</feature>
<feature type="compositionally biased region" description="Basic and acidic residues" evidence="3">
    <location>
        <begin position="651"/>
        <end position="668"/>
    </location>
</feature>
<dbReference type="GO" id="GO:0006974">
    <property type="term" value="P:DNA damage response"/>
    <property type="evidence" value="ECO:0007669"/>
    <property type="project" value="TreeGrafter"/>
</dbReference>
<evidence type="ECO:0000259" key="4">
    <source>
        <dbReference type="Pfam" id="PF04802"/>
    </source>
</evidence>
<comment type="caution">
    <text evidence="6">The sequence shown here is derived from an EMBL/GenBank/DDBJ whole genome shotgun (WGS) entry which is preliminary data.</text>
</comment>
<dbReference type="EMBL" id="MCFH01000041">
    <property type="protein sequence ID" value="ORX45214.1"/>
    <property type="molecule type" value="Genomic_DNA"/>
</dbReference>
<dbReference type="GO" id="GO:0072542">
    <property type="term" value="F:protein phosphatase activator activity"/>
    <property type="evidence" value="ECO:0007669"/>
    <property type="project" value="TreeGrafter"/>
</dbReference>
<evidence type="ECO:0000256" key="1">
    <source>
        <dbReference type="ARBA" id="ARBA00004123"/>
    </source>
</evidence>
<dbReference type="InterPro" id="IPR016024">
    <property type="entry name" value="ARM-type_fold"/>
</dbReference>
<feature type="compositionally biased region" description="Basic and acidic residues" evidence="3">
    <location>
        <begin position="947"/>
        <end position="960"/>
    </location>
</feature>
<dbReference type="PANTHER" id="PTHR23318">
    <property type="entry name" value="ATP SYNTHASE GAMMA-RELATED"/>
    <property type="match status" value="1"/>
</dbReference>
<comment type="subcellular location">
    <subcellularLocation>
        <location evidence="1">Nucleus</location>
    </subcellularLocation>
</comment>
<dbReference type="GO" id="GO:0030289">
    <property type="term" value="C:protein phosphatase 4 complex"/>
    <property type="evidence" value="ECO:0007669"/>
    <property type="project" value="TreeGrafter"/>
</dbReference>
<dbReference type="AlphaFoldDB" id="A0A1Y1V1X9"/>
<reference evidence="6 7" key="2">
    <citation type="submission" date="2016-08" db="EMBL/GenBank/DDBJ databases">
        <title>Pervasive Adenine N6-methylation of Active Genes in Fungi.</title>
        <authorList>
            <consortium name="DOE Joint Genome Institute"/>
            <person name="Mondo S.J."/>
            <person name="Dannebaum R.O."/>
            <person name="Kuo R.C."/>
            <person name="Labutti K."/>
            <person name="Haridas S."/>
            <person name="Kuo A."/>
            <person name="Salamov A."/>
            <person name="Ahrendt S.R."/>
            <person name="Lipzen A."/>
            <person name="Sullivan W."/>
            <person name="Andreopoulos W.B."/>
            <person name="Clum A."/>
            <person name="Lindquist E."/>
            <person name="Daum C."/>
            <person name="Ramamoorthy G.K."/>
            <person name="Gryganskyi A."/>
            <person name="Culley D."/>
            <person name="Magnuson J.K."/>
            <person name="James T.Y."/>
            <person name="O'Malley M.A."/>
            <person name="Stajich J.E."/>
            <person name="Spatafora J.W."/>
            <person name="Visel A."/>
            <person name="Grigoriev I.V."/>
        </authorList>
    </citation>
    <scope>NUCLEOTIDE SEQUENCE [LARGE SCALE GENOMIC DNA]</scope>
    <source>
        <strain evidence="7">finn</strain>
    </source>
</reference>
<dbReference type="STRING" id="1754191.A0A1Y1V1X9"/>
<dbReference type="Pfam" id="PF22972">
    <property type="entry name" value="EVH1_PP4R3"/>
    <property type="match status" value="1"/>
</dbReference>
<feature type="compositionally biased region" description="Basic and acidic residues" evidence="3">
    <location>
        <begin position="725"/>
        <end position="735"/>
    </location>
</feature>
<dbReference type="InterPro" id="IPR011989">
    <property type="entry name" value="ARM-like"/>
</dbReference>
<gene>
    <name evidence="6" type="ORF">BCR36DRAFT_300202</name>
</gene>
<dbReference type="InterPro" id="IPR055236">
    <property type="entry name" value="EVH1_PP4R3"/>
</dbReference>
<evidence type="ECO:0000256" key="3">
    <source>
        <dbReference type="SAM" id="MobiDB-lite"/>
    </source>
</evidence>
<dbReference type="OrthoDB" id="27483at2759"/>
<dbReference type="InterPro" id="IPR006887">
    <property type="entry name" value="P4R3-like_central_dom"/>
</dbReference>
<evidence type="ECO:0000256" key="2">
    <source>
        <dbReference type="ARBA" id="ARBA00023242"/>
    </source>
</evidence>